<dbReference type="PROSITE" id="PS00912">
    <property type="entry name" value="DHODEHASE_2"/>
    <property type="match status" value="1"/>
</dbReference>
<comment type="function">
    <text evidence="1 13">Catalyzes the conversion of dihydroorotate to orotate with quinone as electron acceptor.</text>
</comment>
<feature type="binding site" evidence="13">
    <location>
        <position position="194"/>
    </location>
    <ligand>
        <name>substrate</name>
    </ligand>
</feature>
<dbReference type="GO" id="GO:0106430">
    <property type="term" value="F:dihydroorotate dehydrogenase (quinone) activity"/>
    <property type="evidence" value="ECO:0007669"/>
    <property type="project" value="UniProtKB-EC"/>
</dbReference>
<evidence type="ECO:0000256" key="10">
    <source>
        <dbReference type="ARBA" id="ARBA00023002"/>
    </source>
</evidence>
<dbReference type="GO" id="GO:0005886">
    <property type="term" value="C:plasma membrane"/>
    <property type="evidence" value="ECO:0007669"/>
    <property type="project" value="UniProtKB-SubCell"/>
</dbReference>
<feature type="binding site" evidence="13">
    <location>
        <position position="189"/>
    </location>
    <ligand>
        <name>substrate</name>
    </ligand>
</feature>
<name>A0A3L9LFL2_9MICC</name>
<dbReference type="InterPro" id="IPR005719">
    <property type="entry name" value="Dihydroorotate_DH_2"/>
</dbReference>
<dbReference type="NCBIfam" id="NF003652">
    <property type="entry name" value="PRK05286.2-5"/>
    <property type="match status" value="1"/>
</dbReference>
<feature type="binding site" evidence="13">
    <location>
        <begin position="260"/>
        <end position="261"/>
    </location>
    <ligand>
        <name>substrate</name>
    </ligand>
</feature>
<dbReference type="GO" id="GO:0006207">
    <property type="term" value="P:'de novo' pyrimidine nucleobase biosynthetic process"/>
    <property type="evidence" value="ECO:0007669"/>
    <property type="project" value="UniProtKB-UniRule"/>
</dbReference>
<evidence type="ECO:0000256" key="13">
    <source>
        <dbReference type="HAMAP-Rule" id="MF_00225"/>
    </source>
</evidence>
<evidence type="ECO:0000256" key="4">
    <source>
        <dbReference type="ARBA" id="ARBA00005359"/>
    </source>
</evidence>
<feature type="binding site" evidence="13">
    <location>
        <position position="316"/>
    </location>
    <ligand>
        <name>FMN</name>
        <dbReference type="ChEBI" id="CHEBI:58210"/>
    </ligand>
</feature>
<dbReference type="HAMAP" id="MF_00225">
    <property type="entry name" value="DHO_dh_type2"/>
    <property type="match status" value="1"/>
</dbReference>
<feature type="binding site" evidence="13">
    <location>
        <begin position="116"/>
        <end position="120"/>
    </location>
    <ligand>
        <name>substrate</name>
    </ligand>
</feature>
<feature type="binding site" evidence="13">
    <location>
        <position position="231"/>
    </location>
    <ligand>
        <name>FMN</name>
        <dbReference type="ChEBI" id="CHEBI:58210"/>
    </ligand>
</feature>
<keyword evidence="11 13" id="KW-0472">Membrane</keyword>
<keyword evidence="16" id="KW-1185">Reference proteome</keyword>
<feature type="binding site" evidence="13">
    <location>
        <position position="91"/>
    </location>
    <ligand>
        <name>FMN</name>
        <dbReference type="ChEBI" id="CHEBI:58210"/>
    </ligand>
</feature>
<comment type="subcellular location">
    <subcellularLocation>
        <location evidence="2 13">Cell membrane</location>
        <topology evidence="2 13">Peripheral membrane protein</topology>
    </subcellularLocation>
</comment>
<evidence type="ECO:0000256" key="2">
    <source>
        <dbReference type="ARBA" id="ARBA00004202"/>
    </source>
</evidence>
<dbReference type="OrthoDB" id="9802377at2"/>
<feature type="binding site" evidence="13">
    <location>
        <position position="287"/>
    </location>
    <ligand>
        <name>FMN</name>
        <dbReference type="ChEBI" id="CHEBI:58210"/>
    </ligand>
</feature>
<evidence type="ECO:0000313" key="16">
    <source>
        <dbReference type="Proteomes" id="UP000277871"/>
    </source>
</evidence>
<proteinExistence type="inferred from homology"/>
<gene>
    <name evidence="13" type="primary">pyrD</name>
    <name evidence="15" type="ORF">EAE32_07570</name>
</gene>
<comment type="subunit">
    <text evidence="5 13">Monomer.</text>
</comment>
<dbReference type="EC" id="1.3.5.2" evidence="13"/>
<dbReference type="PANTHER" id="PTHR48109">
    <property type="entry name" value="DIHYDROOROTATE DEHYDROGENASE (QUINONE), MITOCHONDRIAL-RELATED"/>
    <property type="match status" value="1"/>
</dbReference>
<dbReference type="NCBIfam" id="NF003648">
    <property type="entry name" value="PRK05286.2-1"/>
    <property type="match status" value="1"/>
</dbReference>
<comment type="cofactor">
    <cofactor evidence="13">
        <name>FMN</name>
        <dbReference type="ChEBI" id="CHEBI:58210"/>
    </cofactor>
    <text evidence="13">Binds 1 FMN per subunit.</text>
</comment>
<evidence type="ECO:0000256" key="12">
    <source>
        <dbReference type="ARBA" id="ARBA00048639"/>
    </source>
</evidence>
<feature type="binding site" evidence="13">
    <location>
        <begin position="67"/>
        <end position="71"/>
    </location>
    <ligand>
        <name>FMN</name>
        <dbReference type="ChEBI" id="CHEBI:58210"/>
    </ligand>
</feature>
<dbReference type="InterPro" id="IPR005720">
    <property type="entry name" value="Dihydroorotate_DH_cat"/>
</dbReference>
<comment type="catalytic activity">
    <reaction evidence="12 13">
        <text>(S)-dihydroorotate + a quinone = orotate + a quinol</text>
        <dbReference type="Rhea" id="RHEA:30187"/>
        <dbReference type="ChEBI" id="CHEBI:24646"/>
        <dbReference type="ChEBI" id="CHEBI:30839"/>
        <dbReference type="ChEBI" id="CHEBI:30864"/>
        <dbReference type="ChEBI" id="CHEBI:132124"/>
        <dbReference type="EC" id="1.3.5.2"/>
    </reaction>
</comment>
<dbReference type="PROSITE" id="PS00911">
    <property type="entry name" value="DHODEHASE_1"/>
    <property type="match status" value="1"/>
</dbReference>
<feature type="active site" description="Nucleophile" evidence="13">
    <location>
        <position position="192"/>
    </location>
</feature>
<evidence type="ECO:0000256" key="9">
    <source>
        <dbReference type="ARBA" id="ARBA00022975"/>
    </source>
</evidence>
<dbReference type="Gene3D" id="3.20.20.70">
    <property type="entry name" value="Aldolase class I"/>
    <property type="match status" value="1"/>
</dbReference>
<dbReference type="AlphaFoldDB" id="A0A3L9LFL2"/>
<accession>A0A3L9LFL2</accession>
<keyword evidence="7 13" id="KW-0285">Flavoprotein</keyword>
<comment type="caution">
    <text evidence="15">The sequence shown here is derived from an EMBL/GenBank/DDBJ whole genome shotgun (WGS) entry which is preliminary data.</text>
</comment>
<dbReference type="InterPro" id="IPR001295">
    <property type="entry name" value="Dihydroorotate_DH_CS"/>
</dbReference>
<sequence>MRVYPTFFKAAFSWMDPELAHTLGFAGIQLAHRCGLGRVLSRMTAADGGSEVHVMGLTFPSPFGLAAGFDKGATGTHALTDLGFGHVEIGTVTGQGQPGNPRPRLFRLVADRAVVNRMGFNNDGARAVAPRVASALHTLAQDAARTGRRRPVVGVNIGKTKAVGLEDAVGDYVLSTATLAPYADYLVVNVSSPNTPGLRQLQELDALRPLLRAVRAEADRVTTRRVPLLVKIAPDLADEDVLAVADLALELGLDGIVATNTTIARDGLGLRSDREAVAQCGAGGLSGAPLRRRSLEVLRLLREHVGDRLVLVSVGGVTTAEDVLERLDAGASLVQGYTAFLYEGPFWAARINRGLRRAARRTSA</sequence>
<keyword evidence="6 13" id="KW-1003">Cell membrane</keyword>
<feature type="binding site" evidence="13">
    <location>
        <position position="259"/>
    </location>
    <ligand>
        <name>FMN</name>
        <dbReference type="ChEBI" id="CHEBI:58210"/>
    </ligand>
</feature>
<keyword evidence="9 13" id="KW-0665">Pyrimidine biosynthesis</keyword>
<dbReference type="GO" id="GO:0005737">
    <property type="term" value="C:cytoplasm"/>
    <property type="evidence" value="ECO:0007669"/>
    <property type="project" value="InterPro"/>
</dbReference>
<dbReference type="FunFam" id="3.20.20.70:FF:000123">
    <property type="entry name" value="Dihydroorotate dehydrogenase (quinone)"/>
    <property type="match status" value="1"/>
</dbReference>
<comment type="similarity">
    <text evidence="4 13">Belongs to the dihydroorotate dehydrogenase family. Type 2 subfamily.</text>
</comment>
<reference evidence="15 16" key="1">
    <citation type="submission" date="2018-10" db="EMBL/GenBank/DDBJ databases">
        <title>Kocuria tytonicola, new bacteria from the preen glands of American barn owls (Tyto furcata).</title>
        <authorList>
            <person name="Braun M.S."/>
            <person name="Wang E."/>
            <person name="Zimmermann S."/>
            <person name="Boutin S."/>
            <person name="Wagner H."/>
            <person name="Wink M."/>
        </authorList>
    </citation>
    <scope>NUCLEOTIDE SEQUENCE [LARGE SCALE GENOMIC DNA]</scope>
    <source>
        <strain evidence="15 16">473</strain>
    </source>
</reference>
<evidence type="ECO:0000256" key="11">
    <source>
        <dbReference type="ARBA" id="ARBA00023136"/>
    </source>
</evidence>
<feature type="binding site" evidence="13">
    <location>
        <position position="189"/>
    </location>
    <ligand>
        <name>FMN</name>
        <dbReference type="ChEBI" id="CHEBI:58210"/>
    </ligand>
</feature>
<dbReference type="Proteomes" id="UP000277871">
    <property type="component" value="Unassembled WGS sequence"/>
</dbReference>
<keyword evidence="10 13" id="KW-0560">Oxidoreductase</keyword>
<dbReference type="GO" id="GO:0044205">
    <property type="term" value="P:'de novo' UMP biosynthetic process"/>
    <property type="evidence" value="ECO:0007669"/>
    <property type="project" value="UniProtKB-UniRule"/>
</dbReference>
<feature type="binding site" evidence="13">
    <location>
        <position position="71"/>
    </location>
    <ligand>
        <name>substrate</name>
    </ligand>
</feature>
<evidence type="ECO:0000256" key="3">
    <source>
        <dbReference type="ARBA" id="ARBA00005161"/>
    </source>
</evidence>
<dbReference type="RefSeq" id="WP_121846410.1">
    <property type="nucleotide sequence ID" value="NZ_PHOA01000079.1"/>
</dbReference>
<evidence type="ECO:0000256" key="7">
    <source>
        <dbReference type="ARBA" id="ARBA00022630"/>
    </source>
</evidence>
<feature type="binding site" evidence="13">
    <location>
        <position position="156"/>
    </location>
    <ligand>
        <name>FMN</name>
        <dbReference type="ChEBI" id="CHEBI:58210"/>
    </ligand>
</feature>
<dbReference type="Pfam" id="PF01180">
    <property type="entry name" value="DHO_dh"/>
    <property type="match status" value="1"/>
</dbReference>
<feature type="binding site" evidence="13">
    <location>
        <begin position="337"/>
        <end position="338"/>
    </location>
    <ligand>
        <name>FMN</name>
        <dbReference type="ChEBI" id="CHEBI:58210"/>
    </ligand>
</feature>
<dbReference type="SUPFAM" id="SSF51395">
    <property type="entry name" value="FMN-linked oxidoreductases"/>
    <property type="match status" value="1"/>
</dbReference>
<evidence type="ECO:0000259" key="14">
    <source>
        <dbReference type="Pfam" id="PF01180"/>
    </source>
</evidence>
<dbReference type="CDD" id="cd04738">
    <property type="entry name" value="DHOD_2_like"/>
    <property type="match status" value="1"/>
</dbReference>
<evidence type="ECO:0000256" key="8">
    <source>
        <dbReference type="ARBA" id="ARBA00022643"/>
    </source>
</evidence>
<dbReference type="UniPathway" id="UPA00070">
    <property type="reaction ID" value="UER00946"/>
</dbReference>
<evidence type="ECO:0000256" key="6">
    <source>
        <dbReference type="ARBA" id="ARBA00022475"/>
    </source>
</evidence>
<feature type="domain" description="Dihydroorotate dehydrogenase catalytic" evidence="14">
    <location>
        <begin position="51"/>
        <end position="356"/>
    </location>
</feature>
<organism evidence="15 16">
    <name type="scientific">Kocuria tytonicola</name>
    <dbReference type="NCBI Taxonomy" id="2055946"/>
    <lineage>
        <taxon>Bacteria</taxon>
        <taxon>Bacillati</taxon>
        <taxon>Actinomycetota</taxon>
        <taxon>Actinomycetes</taxon>
        <taxon>Micrococcales</taxon>
        <taxon>Micrococcaceae</taxon>
        <taxon>Kocuria</taxon>
    </lineage>
</organism>
<protein>
    <recommendedName>
        <fullName evidence="13">Dihydroorotate dehydrogenase (quinone)</fullName>
        <ecNumber evidence="13">1.3.5.2</ecNumber>
    </recommendedName>
    <alternativeName>
        <fullName evidence="13">DHOdehase</fullName>
        <shortName evidence="13">DHOD</shortName>
        <shortName evidence="13">DHODase</shortName>
    </alternativeName>
    <alternativeName>
        <fullName evidence="13">Dihydroorotate oxidase</fullName>
    </alternativeName>
</protein>
<comment type="pathway">
    <text evidence="3 13">Pyrimidine metabolism; UMP biosynthesis via de novo pathway; orotate from (S)-dihydroorotate (quinone route): step 1/1.</text>
</comment>
<evidence type="ECO:0000256" key="1">
    <source>
        <dbReference type="ARBA" id="ARBA00003125"/>
    </source>
</evidence>
<dbReference type="EMBL" id="RDEX01000001">
    <property type="protein sequence ID" value="RLY94962.1"/>
    <property type="molecule type" value="Genomic_DNA"/>
</dbReference>
<dbReference type="InterPro" id="IPR050074">
    <property type="entry name" value="DHO_dehydrogenase"/>
</dbReference>
<keyword evidence="8 13" id="KW-0288">FMN</keyword>
<dbReference type="PANTHER" id="PTHR48109:SF4">
    <property type="entry name" value="DIHYDROOROTATE DEHYDROGENASE (QUINONE), MITOCHONDRIAL"/>
    <property type="match status" value="1"/>
</dbReference>
<dbReference type="NCBIfam" id="TIGR01036">
    <property type="entry name" value="pyrD_sub2"/>
    <property type="match status" value="1"/>
</dbReference>
<evidence type="ECO:0000256" key="5">
    <source>
        <dbReference type="ARBA" id="ARBA00011245"/>
    </source>
</evidence>
<dbReference type="InterPro" id="IPR013785">
    <property type="entry name" value="Aldolase_TIM"/>
</dbReference>
<evidence type="ECO:0000313" key="15">
    <source>
        <dbReference type="EMBL" id="RLY94962.1"/>
    </source>
</evidence>